<dbReference type="EMBL" id="CP046916">
    <property type="protein sequence ID" value="QGZ66014.1"/>
    <property type="molecule type" value="Genomic_DNA"/>
</dbReference>
<sequence length="62" mass="6764">MKRAKSGELATRKALAVRNMAAGGQIAFEHHFGWRHDAPEAVEIIFSERSLDAWSVGGIEVG</sequence>
<proteinExistence type="predicted"/>
<evidence type="ECO:0000313" key="2">
    <source>
        <dbReference type="Proteomes" id="UP000433577"/>
    </source>
</evidence>
<dbReference type="KEGG" id="pacs:FAZ98_29805"/>
<name>A0A7Z2GQU4_9BURK</name>
<dbReference type="RefSeq" id="WP_158957046.1">
    <property type="nucleotide sequence ID" value="NZ_CP046916.1"/>
</dbReference>
<evidence type="ECO:0000313" key="1">
    <source>
        <dbReference type="EMBL" id="QGZ66014.1"/>
    </source>
</evidence>
<reference evidence="1 2" key="1">
    <citation type="submission" date="2019-12" db="EMBL/GenBank/DDBJ databases">
        <title>Paraburkholderia acidiphila 7Q-K02 sp. nov and Paraburkholderia acidisoli DHF22 sp. nov., two strains isolated from forest soil.</title>
        <authorList>
            <person name="Gao Z."/>
            <person name="Qiu L."/>
        </authorList>
    </citation>
    <scope>NUCLEOTIDE SEQUENCE [LARGE SCALE GENOMIC DNA]</scope>
    <source>
        <strain evidence="1 2">DHF22</strain>
    </source>
</reference>
<dbReference type="AlphaFoldDB" id="A0A7Z2GQU4"/>
<organism evidence="1 2">
    <name type="scientific">Paraburkholderia acidisoli</name>
    <dbReference type="NCBI Taxonomy" id="2571748"/>
    <lineage>
        <taxon>Bacteria</taxon>
        <taxon>Pseudomonadati</taxon>
        <taxon>Pseudomonadota</taxon>
        <taxon>Betaproteobacteria</taxon>
        <taxon>Burkholderiales</taxon>
        <taxon>Burkholderiaceae</taxon>
        <taxon>Paraburkholderia</taxon>
    </lineage>
</organism>
<dbReference type="Proteomes" id="UP000433577">
    <property type="component" value="Chromosome 4"/>
</dbReference>
<accession>A0A7Z2GQU4</accession>
<gene>
    <name evidence="1" type="ORF">FAZ98_29805</name>
</gene>
<protein>
    <submittedName>
        <fullName evidence="1">Uncharacterized protein</fullName>
    </submittedName>
</protein>
<keyword evidence="2" id="KW-1185">Reference proteome</keyword>